<keyword evidence="3" id="KW-1185">Reference proteome</keyword>
<sequence>MLTQSAALERVKAFAESLRSHHLSLRKVIMFGSYARNEQRAFSDIDVALVADEFTGFGFQDVGLISSAIIQKQFVDIEPHTFSPAQFTDWNPFVQEIKRTGIVIGEWEPTAPDNRAMQL</sequence>
<dbReference type="PANTHER" id="PTHR43449:SF1">
    <property type="entry name" value="POLYMERASE BETA NUCLEOTIDYLTRANSFERASE DOMAIN-CONTAINING PROTEIN"/>
    <property type="match status" value="1"/>
</dbReference>
<dbReference type="InterPro" id="IPR002934">
    <property type="entry name" value="Polymerase_NTP_transf_dom"/>
</dbReference>
<feature type="domain" description="Polymerase nucleotidyl transferase" evidence="1">
    <location>
        <begin position="12"/>
        <end position="57"/>
    </location>
</feature>
<dbReference type="EMBL" id="JAAVTK010000014">
    <property type="protein sequence ID" value="NKI91258.1"/>
    <property type="molecule type" value="Genomic_DNA"/>
</dbReference>
<dbReference type="Gene3D" id="3.30.460.10">
    <property type="entry name" value="Beta Polymerase, domain 2"/>
    <property type="match status" value="1"/>
</dbReference>
<gene>
    <name evidence="2" type="ORF">HBN54_003874</name>
</gene>
<accession>A0ABX1HLW9</accession>
<dbReference type="RefSeq" id="WP_210428117.1">
    <property type="nucleotide sequence ID" value="NZ_JAAVTK010000014.1"/>
</dbReference>
<dbReference type="Pfam" id="PF01909">
    <property type="entry name" value="NTP_transf_2"/>
    <property type="match status" value="1"/>
</dbReference>
<dbReference type="CDD" id="cd05403">
    <property type="entry name" value="NT_KNTase_like"/>
    <property type="match status" value="1"/>
</dbReference>
<dbReference type="InterPro" id="IPR043519">
    <property type="entry name" value="NT_sf"/>
</dbReference>
<evidence type="ECO:0000313" key="3">
    <source>
        <dbReference type="Proteomes" id="UP000717634"/>
    </source>
</evidence>
<evidence type="ECO:0000259" key="1">
    <source>
        <dbReference type="Pfam" id="PF01909"/>
    </source>
</evidence>
<protein>
    <submittedName>
        <fullName evidence="2">Nucleotidyltransferase</fullName>
    </submittedName>
</protein>
<proteinExistence type="predicted"/>
<reference evidence="2 3" key="1">
    <citation type="submission" date="2020-03" db="EMBL/GenBank/DDBJ databases">
        <title>Genomic Encyclopedia of Type Strains, Phase IV (KMG-V): Genome sequencing to study the core and pangenomes of soil and plant-associated prokaryotes.</title>
        <authorList>
            <person name="Whitman W."/>
        </authorList>
    </citation>
    <scope>NUCLEOTIDE SEQUENCE [LARGE SCALE GENOMIC DNA]</scope>
    <source>
        <strain evidence="2 3">1B</strain>
    </source>
</reference>
<evidence type="ECO:0000313" key="2">
    <source>
        <dbReference type="EMBL" id="NKI91258.1"/>
    </source>
</evidence>
<name>A0ABX1HLW9_9BACT</name>
<dbReference type="Proteomes" id="UP000717634">
    <property type="component" value="Unassembled WGS sequence"/>
</dbReference>
<dbReference type="PANTHER" id="PTHR43449">
    <property type="entry name" value="NUCLEOTIDYLTRANSFERASE"/>
    <property type="match status" value="1"/>
</dbReference>
<dbReference type="SUPFAM" id="SSF81301">
    <property type="entry name" value="Nucleotidyltransferase"/>
    <property type="match status" value="1"/>
</dbReference>
<comment type="caution">
    <text evidence="2">The sequence shown here is derived from an EMBL/GenBank/DDBJ whole genome shotgun (WGS) entry which is preliminary data.</text>
</comment>
<organism evidence="2 3">
    <name type="scientific">Hymenobacter artigasi</name>
    <dbReference type="NCBI Taxonomy" id="2719616"/>
    <lineage>
        <taxon>Bacteria</taxon>
        <taxon>Pseudomonadati</taxon>
        <taxon>Bacteroidota</taxon>
        <taxon>Cytophagia</taxon>
        <taxon>Cytophagales</taxon>
        <taxon>Hymenobacteraceae</taxon>
        <taxon>Hymenobacter</taxon>
    </lineage>
</organism>